<proteinExistence type="predicted"/>
<comment type="caution">
    <text evidence="1">The sequence shown here is derived from an EMBL/GenBank/DDBJ whole genome shotgun (WGS) entry which is preliminary data.</text>
</comment>
<gene>
    <name evidence="1" type="ORF">ABT39_MTgene695</name>
</gene>
<geneLocation type="mitochondrion" evidence="1"/>
<organism evidence="1">
    <name type="scientific">Picea glauca</name>
    <name type="common">White spruce</name>
    <name type="synonym">Pinus glauca</name>
    <dbReference type="NCBI Taxonomy" id="3330"/>
    <lineage>
        <taxon>Eukaryota</taxon>
        <taxon>Viridiplantae</taxon>
        <taxon>Streptophyta</taxon>
        <taxon>Embryophyta</taxon>
        <taxon>Tracheophyta</taxon>
        <taxon>Spermatophyta</taxon>
        <taxon>Pinopsida</taxon>
        <taxon>Pinidae</taxon>
        <taxon>Conifers I</taxon>
        <taxon>Pinales</taxon>
        <taxon>Pinaceae</taxon>
        <taxon>Picea</taxon>
    </lineage>
</organism>
<reference evidence="1" key="1">
    <citation type="journal article" date="2015" name="Genome Biol. Evol.">
        <title>Organellar Genomes of White Spruce (Picea glauca): Assembly and Annotation.</title>
        <authorList>
            <person name="Jackman S.D."/>
            <person name="Warren R.L."/>
            <person name="Gibb E.A."/>
            <person name="Vandervalk B.P."/>
            <person name="Mohamadi H."/>
            <person name="Chu J."/>
            <person name="Raymond A."/>
            <person name="Pleasance S."/>
            <person name="Coope R."/>
            <person name="Wildung M.R."/>
            <person name="Ritland C.E."/>
            <person name="Bousquet J."/>
            <person name="Jones S.J."/>
            <person name="Bohlmann J."/>
            <person name="Birol I."/>
        </authorList>
    </citation>
    <scope>NUCLEOTIDE SEQUENCE [LARGE SCALE GENOMIC DNA]</scope>
    <source>
        <tissue evidence="1">Flushing bud</tissue>
    </source>
</reference>
<dbReference type="EMBL" id="LKAM01000001">
    <property type="protein sequence ID" value="KUM50849.1"/>
    <property type="molecule type" value="Genomic_DNA"/>
</dbReference>
<keyword evidence="1" id="KW-0496">Mitochondrion</keyword>
<evidence type="ECO:0000313" key="1">
    <source>
        <dbReference type="EMBL" id="KUM50849.1"/>
    </source>
</evidence>
<dbReference type="AlphaFoldDB" id="A0A101M4K7"/>
<accession>A0A101M4K7</accession>
<sequence>MFYGVDSSLKYVTDWYSKAWRMGSSDLFLPAPCLPVPGLPSDAFRSRRPAPLDEVMFFHLGLTAPPAS</sequence>
<name>A0A101M4K7_PICGL</name>
<protein>
    <submittedName>
        <fullName evidence="1">Uncharacterized protein</fullName>
    </submittedName>
</protein>